<dbReference type="InterPro" id="IPR000847">
    <property type="entry name" value="LysR_HTH_N"/>
</dbReference>
<dbReference type="EMBL" id="AZDJ01000030">
    <property type="protein sequence ID" value="KRK70902.1"/>
    <property type="molecule type" value="Genomic_DNA"/>
</dbReference>
<evidence type="ECO:0000256" key="1">
    <source>
        <dbReference type="ARBA" id="ARBA00009437"/>
    </source>
</evidence>
<name>A0A0R1JHW8_9LACO</name>
<evidence type="ECO:0000313" key="7">
    <source>
        <dbReference type="Proteomes" id="UP000051804"/>
    </source>
</evidence>
<dbReference type="InterPro" id="IPR036388">
    <property type="entry name" value="WH-like_DNA-bd_sf"/>
</dbReference>
<dbReference type="PANTHER" id="PTHR30346">
    <property type="entry name" value="TRANSCRIPTIONAL DUAL REGULATOR HCAR-RELATED"/>
    <property type="match status" value="1"/>
</dbReference>
<comment type="caution">
    <text evidence="6">The sequence shown here is derived from an EMBL/GenBank/DDBJ whole genome shotgun (WGS) entry which is preliminary data.</text>
</comment>
<evidence type="ECO:0000259" key="5">
    <source>
        <dbReference type="PROSITE" id="PS50931"/>
    </source>
</evidence>
<keyword evidence="2" id="KW-0805">Transcription regulation</keyword>
<dbReference type="Pfam" id="PF00126">
    <property type="entry name" value="HTH_1"/>
    <property type="match status" value="1"/>
</dbReference>
<dbReference type="GO" id="GO:0003677">
    <property type="term" value="F:DNA binding"/>
    <property type="evidence" value="ECO:0007669"/>
    <property type="project" value="UniProtKB-KW"/>
</dbReference>
<sequence length="296" mass="33504">MNMDHLKLFTNLAETLNFSQTAKNLHLTQPAVTQAINSLEQEVGFKLFKRTKRQVSLTKGGHVLYTNVQPLLIKFTTAVETARVAQERDVATLSIGYTETYYELQQFPKLIKEFNKLHPASHVYLENFDHNLLRQHLLNQECDVTFPMQDSIQDDQNIAFIPLITGRFACIVPTSNPLANHTTIDITELADQTLIFLNANQCPPRQFAIQQLLQKACPNANYLYSDSIMLDHTLVKGGLGIAIMVTAASRADAPDFRVIPLDYPGWRPYTYGMAVLKPIDDPVLKQFIACAQRIFH</sequence>
<feature type="domain" description="HTH lysR-type" evidence="5">
    <location>
        <begin position="1"/>
        <end position="58"/>
    </location>
</feature>
<accession>A0A0R1JHW8</accession>
<dbReference type="Gene3D" id="1.10.10.10">
    <property type="entry name" value="Winged helix-like DNA-binding domain superfamily/Winged helix DNA-binding domain"/>
    <property type="match status" value="1"/>
</dbReference>
<evidence type="ECO:0000256" key="2">
    <source>
        <dbReference type="ARBA" id="ARBA00023015"/>
    </source>
</evidence>
<keyword evidence="3" id="KW-0238">DNA-binding</keyword>
<dbReference type="Pfam" id="PF03466">
    <property type="entry name" value="LysR_substrate"/>
    <property type="match status" value="1"/>
</dbReference>
<dbReference type="InterPro" id="IPR036390">
    <property type="entry name" value="WH_DNA-bd_sf"/>
</dbReference>
<keyword evidence="4" id="KW-0804">Transcription</keyword>
<reference evidence="6 7" key="1">
    <citation type="journal article" date="2015" name="Genome Announc.">
        <title>Expanding the biotechnology potential of lactobacilli through comparative genomics of 213 strains and associated genera.</title>
        <authorList>
            <person name="Sun Z."/>
            <person name="Harris H.M."/>
            <person name="McCann A."/>
            <person name="Guo C."/>
            <person name="Argimon S."/>
            <person name="Zhang W."/>
            <person name="Yang X."/>
            <person name="Jeffery I.B."/>
            <person name="Cooney J.C."/>
            <person name="Kagawa T.F."/>
            <person name="Liu W."/>
            <person name="Song Y."/>
            <person name="Salvetti E."/>
            <person name="Wrobel A."/>
            <person name="Rasinkangas P."/>
            <person name="Parkhill J."/>
            <person name="Rea M.C."/>
            <person name="O'Sullivan O."/>
            <person name="Ritari J."/>
            <person name="Douillard F.P."/>
            <person name="Paul Ross R."/>
            <person name="Yang R."/>
            <person name="Briner A.E."/>
            <person name="Felis G.E."/>
            <person name="de Vos W.M."/>
            <person name="Barrangou R."/>
            <person name="Klaenhammer T.R."/>
            <person name="Caufield P.W."/>
            <person name="Cui Y."/>
            <person name="Zhang H."/>
            <person name="O'Toole P.W."/>
        </authorList>
    </citation>
    <scope>NUCLEOTIDE SEQUENCE [LARGE SCALE GENOMIC DNA]</scope>
    <source>
        <strain evidence="6 7">JCM 17158</strain>
    </source>
</reference>
<proteinExistence type="inferred from homology"/>
<dbReference type="Gene3D" id="3.40.190.290">
    <property type="match status" value="1"/>
</dbReference>
<keyword evidence="7" id="KW-1185">Reference proteome</keyword>
<dbReference type="RefSeq" id="WP_054721831.1">
    <property type="nucleotide sequence ID" value="NZ_AZDJ01000030.1"/>
</dbReference>
<dbReference type="Proteomes" id="UP000051804">
    <property type="component" value="Unassembled WGS sequence"/>
</dbReference>
<evidence type="ECO:0000256" key="4">
    <source>
        <dbReference type="ARBA" id="ARBA00023163"/>
    </source>
</evidence>
<dbReference type="PRINTS" id="PR00039">
    <property type="entry name" value="HTHLYSR"/>
</dbReference>
<dbReference type="OrthoDB" id="119203at2"/>
<organism evidence="6 7">
    <name type="scientific">Lacticaseibacillus nasuensis JCM 17158</name>
    <dbReference type="NCBI Taxonomy" id="1291734"/>
    <lineage>
        <taxon>Bacteria</taxon>
        <taxon>Bacillati</taxon>
        <taxon>Bacillota</taxon>
        <taxon>Bacilli</taxon>
        <taxon>Lactobacillales</taxon>
        <taxon>Lactobacillaceae</taxon>
        <taxon>Lacticaseibacillus</taxon>
    </lineage>
</organism>
<evidence type="ECO:0000313" key="6">
    <source>
        <dbReference type="EMBL" id="KRK70902.1"/>
    </source>
</evidence>
<dbReference type="SUPFAM" id="SSF53850">
    <property type="entry name" value="Periplasmic binding protein-like II"/>
    <property type="match status" value="1"/>
</dbReference>
<protein>
    <submittedName>
        <fullName evidence="6">Hth-type transcriptional regulator alsr (Als operon regulatoryprotein)</fullName>
    </submittedName>
</protein>
<dbReference type="CDD" id="cd05466">
    <property type="entry name" value="PBP2_LTTR_substrate"/>
    <property type="match status" value="1"/>
</dbReference>
<evidence type="ECO:0000256" key="3">
    <source>
        <dbReference type="ARBA" id="ARBA00023125"/>
    </source>
</evidence>
<dbReference type="InterPro" id="IPR005119">
    <property type="entry name" value="LysR_subst-bd"/>
</dbReference>
<dbReference type="PATRIC" id="fig|1291734.4.peg.91"/>
<dbReference type="AlphaFoldDB" id="A0A0R1JHW8"/>
<dbReference type="PROSITE" id="PS50931">
    <property type="entry name" value="HTH_LYSR"/>
    <property type="match status" value="1"/>
</dbReference>
<dbReference type="FunFam" id="1.10.10.10:FF:000001">
    <property type="entry name" value="LysR family transcriptional regulator"/>
    <property type="match status" value="1"/>
</dbReference>
<dbReference type="GO" id="GO:0032993">
    <property type="term" value="C:protein-DNA complex"/>
    <property type="evidence" value="ECO:0007669"/>
    <property type="project" value="TreeGrafter"/>
</dbReference>
<dbReference type="SUPFAM" id="SSF46785">
    <property type="entry name" value="Winged helix' DNA-binding domain"/>
    <property type="match status" value="1"/>
</dbReference>
<dbReference type="PANTHER" id="PTHR30346:SF0">
    <property type="entry name" value="HCA OPERON TRANSCRIPTIONAL ACTIVATOR HCAR"/>
    <property type="match status" value="1"/>
</dbReference>
<gene>
    <name evidence="6" type="ORF">FD02_GL000083</name>
</gene>
<dbReference type="GO" id="GO:0003700">
    <property type="term" value="F:DNA-binding transcription factor activity"/>
    <property type="evidence" value="ECO:0007669"/>
    <property type="project" value="InterPro"/>
</dbReference>
<comment type="similarity">
    <text evidence="1">Belongs to the LysR transcriptional regulatory family.</text>
</comment>